<reference evidence="3" key="1">
    <citation type="submission" date="2019-08" db="EMBL/GenBank/DDBJ databases">
        <authorList>
            <person name="Kucharzyk K."/>
            <person name="Murdoch R.W."/>
            <person name="Higgins S."/>
            <person name="Loffler F."/>
        </authorList>
    </citation>
    <scope>NUCLEOTIDE SEQUENCE</scope>
</reference>
<dbReference type="SUPFAM" id="SSF52833">
    <property type="entry name" value="Thioredoxin-like"/>
    <property type="match status" value="1"/>
</dbReference>
<dbReference type="Gene3D" id="3.40.30.10">
    <property type="entry name" value="Glutaredoxin"/>
    <property type="match status" value="1"/>
</dbReference>
<feature type="region of interest" description="Disordered" evidence="1">
    <location>
        <begin position="1"/>
        <end position="22"/>
    </location>
</feature>
<dbReference type="SUPFAM" id="SSF48695">
    <property type="entry name" value="Multiheme cytochromes"/>
    <property type="match status" value="1"/>
</dbReference>
<dbReference type="CDD" id="cd02976">
    <property type="entry name" value="NrdH"/>
    <property type="match status" value="1"/>
</dbReference>
<name>A0A645C9M9_9ZZZZ</name>
<dbReference type="Pfam" id="PF00462">
    <property type="entry name" value="Glutaredoxin"/>
    <property type="match status" value="1"/>
</dbReference>
<dbReference type="AlphaFoldDB" id="A0A645C9M9"/>
<sequence length="174" mass="19857">MAQDCPQCHYTPSNKKKEEKEECPQCFYEQKAADEKKEEEADCAQCFYESKPEKEPADCAQCFYESKPEKEPDECAQCFYDVAAIREQEESAETKEEKKRGVVIYTMPECGFCRMVMDFLKAREIAFEEVSIPSSKEAQHFMESHGYISAPVTVIGDKEIMGAEIAEIKKALGL</sequence>
<dbReference type="InterPro" id="IPR036249">
    <property type="entry name" value="Thioredoxin-like_sf"/>
</dbReference>
<protein>
    <recommendedName>
        <fullName evidence="2">Glutaredoxin domain-containing protein</fullName>
    </recommendedName>
</protein>
<organism evidence="3">
    <name type="scientific">bioreactor metagenome</name>
    <dbReference type="NCBI Taxonomy" id="1076179"/>
    <lineage>
        <taxon>unclassified sequences</taxon>
        <taxon>metagenomes</taxon>
        <taxon>ecological metagenomes</taxon>
    </lineage>
</organism>
<accession>A0A645C9M9</accession>
<dbReference type="EMBL" id="VSSQ01025183">
    <property type="protein sequence ID" value="MPM73154.1"/>
    <property type="molecule type" value="Genomic_DNA"/>
</dbReference>
<comment type="caution">
    <text evidence="3">The sequence shown here is derived from an EMBL/GenBank/DDBJ whole genome shotgun (WGS) entry which is preliminary data.</text>
</comment>
<feature type="domain" description="Glutaredoxin" evidence="2">
    <location>
        <begin position="102"/>
        <end position="159"/>
    </location>
</feature>
<dbReference type="PROSITE" id="PS51354">
    <property type="entry name" value="GLUTAREDOXIN_2"/>
    <property type="match status" value="1"/>
</dbReference>
<evidence type="ECO:0000256" key="1">
    <source>
        <dbReference type="SAM" id="MobiDB-lite"/>
    </source>
</evidence>
<proteinExistence type="predicted"/>
<evidence type="ECO:0000313" key="3">
    <source>
        <dbReference type="EMBL" id="MPM73154.1"/>
    </source>
</evidence>
<dbReference type="InterPro" id="IPR036280">
    <property type="entry name" value="Multihaem_cyt_sf"/>
</dbReference>
<gene>
    <name evidence="3" type="ORF">SDC9_120130</name>
</gene>
<evidence type="ECO:0000259" key="2">
    <source>
        <dbReference type="Pfam" id="PF00462"/>
    </source>
</evidence>
<dbReference type="InterPro" id="IPR002109">
    <property type="entry name" value="Glutaredoxin"/>
</dbReference>